<gene>
    <name evidence="3" type="ORF">Lyticum_00197</name>
</gene>
<dbReference type="InterPro" id="IPR036188">
    <property type="entry name" value="FAD/NAD-bd_sf"/>
</dbReference>
<dbReference type="Proteomes" id="UP001289135">
    <property type="component" value="Unassembled WGS sequence"/>
</dbReference>
<dbReference type="RefSeq" id="WP_322498468.1">
    <property type="nucleotide sequence ID" value="NZ_JARGYU010000001.1"/>
</dbReference>
<dbReference type="InterPro" id="IPR009051">
    <property type="entry name" value="Helical_ferredxn"/>
</dbReference>
<feature type="compositionally biased region" description="Basic and acidic residues" evidence="1">
    <location>
        <begin position="297"/>
        <end position="306"/>
    </location>
</feature>
<dbReference type="InterPro" id="IPR039261">
    <property type="entry name" value="FNR_nucleotide-bd"/>
</dbReference>
<organism evidence="3 4">
    <name type="scientific">Lyticum sinuosum</name>
    <dbReference type="NCBI Taxonomy" id="1332059"/>
    <lineage>
        <taxon>Bacteria</taxon>
        <taxon>Pseudomonadati</taxon>
        <taxon>Pseudomonadota</taxon>
        <taxon>Alphaproteobacteria</taxon>
        <taxon>Rickettsiales</taxon>
        <taxon>Lyticum</taxon>
    </lineage>
</organism>
<accession>A0AAE4VJM5</accession>
<feature type="compositionally biased region" description="Polar residues" evidence="1">
    <location>
        <begin position="800"/>
        <end position="811"/>
    </location>
</feature>
<dbReference type="SUPFAM" id="SSF63380">
    <property type="entry name" value="Riboflavin synthase domain-like"/>
    <property type="match status" value="1"/>
</dbReference>
<reference evidence="3" key="1">
    <citation type="submission" date="2023-02" db="EMBL/GenBank/DDBJ databases">
        <title>Host association and intracellularity evolved multiple times independently in the Rickettsiales.</title>
        <authorList>
            <person name="Castelli M."/>
            <person name="Nardi T."/>
            <person name="Gammuto L."/>
            <person name="Bellinzona G."/>
            <person name="Sabaneyeva E."/>
            <person name="Potekhin A."/>
            <person name="Serra V."/>
            <person name="Petroni G."/>
            <person name="Sassera D."/>
        </authorList>
    </citation>
    <scope>NUCLEOTIDE SEQUENCE</scope>
    <source>
        <strain evidence="3">USBL-36I1</strain>
    </source>
</reference>
<comment type="caution">
    <text evidence="3">The sequence shown here is derived from an EMBL/GenBank/DDBJ whole genome shotgun (WGS) entry which is preliminary data.</text>
</comment>
<evidence type="ECO:0000259" key="2">
    <source>
        <dbReference type="Pfam" id="PF07992"/>
    </source>
</evidence>
<feature type="compositionally biased region" description="Basic and acidic residues" evidence="1">
    <location>
        <begin position="281"/>
        <end position="290"/>
    </location>
</feature>
<sequence>MNNNQILNNKKFNFSDLYNYEGLLSIHKDFLQFIKDINPELYLLYIKIQSQIKEKSEFNNEQIFQIKEENFSLNQENISTSGIGGINTFESETFLFDESDLLIKLAPLLELYISDLFGINNDISALFMRDLDLSTIQKCRKTFIQKRVPYLNKLNLPDYQISEEKLSELGIKWNDFSENIIENYKNNSDYILKYTSKNEKLKLKNNVEFELKFSQKALSLTDNSSELPYFLSYAFWAINDINGQKRHKNSQLFYLIKSRDYQKLIPELISESWNFDKETNINEKRTKNQENNEETNINEKRTKNQENNEETNINDLNSVRTITLSENILHNRYGFFHNDYEMTDEKSSMNAHHCLFCHNREKDSCSKGMTVPIKHNNKNNDNISKNINNNHYSVNNNINSTKSYMKNPLGIDLFGCPLDEKISEMNFLKTKGNIIGALAIAMVDNPLLAATGHRICNDCTNSCIYQTKDPVDIPLIETSIFDDTLNLPWGFEIYSLLTRWNPLNIKYPLPLPSYDSDSAPTILVVGAGPAGFTIAYYLLRFGIKVVLIDGCKIEPLPSKWIDPDKYNNNNYNQYNNNYINKNTDINTNNIDIDKNNNIFHQIININEIFGNLNDRQPEGFGGVMEYGITARWNKNYLRVIRIILERDKNFRLYGSIFFGKTITYKKIVELGFDHLVLALGAGTPRLPTYQGKVLDNILANGVRTASDFLMSLQTMNHTHKNSTASLQIELPILVIGGGLTAVDAAAESLNYYAFQVEKFAERNDIINQKKNINIKNNNKYSRNTEDNSKYSRNTEDNSKYSRNTENNSKYSRNTEDNSEDSRNTEDNSEDSRNTENNSEDSRNTGDNSEDSRNTENNSEDSRNTENNSEDSRNTEDNSEDSRNTEELQLSSIFLDHANKLKQNPEKQRKLLKEFGGCSILYRKRMIDSPAYRYNHKELFEAIKEGVEFIENVEVVKISVNKYGKCCGLECIDINQIRFSILGKTILIAVGIENFQLDRIISKDNTKISDDKIDLENINNNNINIKNFSKNKIFELSEISPVKTSIIGDMHPLYTGSVVKAMNSAKKAALEIYFSHKHKFSYTNLLKSNNLTNFQNIFSFFDKNLLSFVKSIKIIKNDKIINNNDFNSDLNGIIELKVYSPIAAENFHPGQFFRLQSYSNDHFNPLFMEPLALTGVAIENGVITFHILQIGATSSICRYIVPGQSVALMGPSGTPTQIVKNQTVMLVGGGVGNAVLLSIASSMKSNGCKIIYFSGYRKLYDKPKIYDIDADIVVWSCEEGIIPINNKNDISFQGNIIQSIELYHKYCQKLDTKSRSIRLPIYLTDIDRIFVAGSASMMGAVAESRKNGYLSTVLKKNHEAYASVNSPMQCMMGGICGQCLQADYNPDSNEVKYIFSCINQDQKLDRIDFKLLKNRLSQNSLIEKQNLIWINLL</sequence>
<dbReference type="EMBL" id="JARGYU010000001">
    <property type="protein sequence ID" value="MDZ5761037.1"/>
    <property type="molecule type" value="Genomic_DNA"/>
</dbReference>
<dbReference type="Gene3D" id="3.50.50.60">
    <property type="entry name" value="FAD/NAD(P)-binding domain"/>
    <property type="match status" value="3"/>
</dbReference>
<name>A0AAE4VJM5_9RICK</name>
<dbReference type="Gene3D" id="1.10.1060.10">
    <property type="entry name" value="Alpha-helical ferredoxin"/>
    <property type="match status" value="1"/>
</dbReference>
<dbReference type="InterPro" id="IPR050353">
    <property type="entry name" value="PyrK_electron_transfer"/>
</dbReference>
<dbReference type="PRINTS" id="PR00368">
    <property type="entry name" value="FADPNR"/>
</dbReference>
<dbReference type="Pfam" id="PF07992">
    <property type="entry name" value="Pyr_redox_2"/>
    <property type="match status" value="1"/>
</dbReference>
<dbReference type="Gene3D" id="3.40.50.80">
    <property type="entry name" value="Nucleotide-binding domain of ferredoxin-NADP reductase (FNR) module"/>
    <property type="match status" value="1"/>
</dbReference>
<feature type="region of interest" description="Disordered" evidence="1">
    <location>
        <begin position="777"/>
        <end position="885"/>
    </location>
</feature>
<dbReference type="InterPro" id="IPR023753">
    <property type="entry name" value="FAD/NAD-binding_dom"/>
</dbReference>
<dbReference type="GO" id="GO:0016491">
    <property type="term" value="F:oxidoreductase activity"/>
    <property type="evidence" value="ECO:0007669"/>
    <property type="project" value="InterPro"/>
</dbReference>
<dbReference type="SUPFAM" id="SSF51905">
    <property type="entry name" value="FAD/NAD(P)-binding domain"/>
    <property type="match status" value="1"/>
</dbReference>
<proteinExistence type="predicted"/>
<dbReference type="CDD" id="cd06192">
    <property type="entry name" value="DHOD_e_trans_like"/>
    <property type="match status" value="1"/>
</dbReference>
<feature type="compositionally biased region" description="Basic and acidic residues" evidence="1">
    <location>
        <begin position="782"/>
        <end position="799"/>
    </location>
</feature>
<dbReference type="Gene3D" id="2.40.30.10">
    <property type="entry name" value="Translation factors"/>
    <property type="match status" value="1"/>
</dbReference>
<feature type="region of interest" description="Disordered" evidence="1">
    <location>
        <begin position="281"/>
        <end position="311"/>
    </location>
</feature>
<dbReference type="InterPro" id="IPR017938">
    <property type="entry name" value="Riboflavin_synthase-like_b-brl"/>
</dbReference>
<dbReference type="SUPFAM" id="SSF52343">
    <property type="entry name" value="Ferredoxin reductase-like, C-terminal NADP-linked domain"/>
    <property type="match status" value="1"/>
</dbReference>
<dbReference type="PANTHER" id="PTHR43513">
    <property type="entry name" value="DIHYDROOROTATE DEHYDROGENASE B (NAD(+)), ELECTRON TRANSFER SUBUNIT"/>
    <property type="match status" value="1"/>
</dbReference>
<protein>
    <submittedName>
        <fullName evidence="3">Bifunctional glutamate synthase subunit beta/2-polyprenylphenol hydroxylase domain protein</fullName>
    </submittedName>
</protein>
<dbReference type="GO" id="GO:0051536">
    <property type="term" value="F:iron-sulfur cluster binding"/>
    <property type="evidence" value="ECO:0007669"/>
    <property type="project" value="InterPro"/>
</dbReference>
<evidence type="ECO:0000256" key="1">
    <source>
        <dbReference type="SAM" id="MobiDB-lite"/>
    </source>
</evidence>
<feature type="compositionally biased region" description="Basic and acidic residues" evidence="1">
    <location>
        <begin position="812"/>
        <end position="885"/>
    </location>
</feature>
<keyword evidence="4" id="KW-1185">Reference proteome</keyword>
<evidence type="ECO:0000313" key="4">
    <source>
        <dbReference type="Proteomes" id="UP001289135"/>
    </source>
</evidence>
<evidence type="ECO:0000313" key="3">
    <source>
        <dbReference type="EMBL" id="MDZ5761037.1"/>
    </source>
</evidence>
<dbReference type="PANTHER" id="PTHR43513:SF3">
    <property type="entry name" value="DIHYDROOROTATE DEHYDROGENASE B (NAD(+)), ELECTRON TRANSFER SUBUNIT-RELATED"/>
    <property type="match status" value="1"/>
</dbReference>
<feature type="domain" description="FAD/NAD(P)-binding" evidence="2">
    <location>
        <begin position="521"/>
        <end position="750"/>
    </location>
</feature>